<feature type="repeat" description="ANK" evidence="3">
    <location>
        <begin position="95"/>
        <end position="127"/>
    </location>
</feature>
<organism evidence="4 5">
    <name type="scientific">Tigriopus californicus</name>
    <name type="common">Marine copepod</name>
    <dbReference type="NCBI Taxonomy" id="6832"/>
    <lineage>
        <taxon>Eukaryota</taxon>
        <taxon>Metazoa</taxon>
        <taxon>Ecdysozoa</taxon>
        <taxon>Arthropoda</taxon>
        <taxon>Crustacea</taxon>
        <taxon>Multicrustacea</taxon>
        <taxon>Hexanauplia</taxon>
        <taxon>Copepoda</taxon>
        <taxon>Harpacticoida</taxon>
        <taxon>Harpacticidae</taxon>
        <taxon>Tigriopus</taxon>
    </lineage>
</organism>
<dbReference type="SMART" id="SM00248">
    <property type="entry name" value="ANK"/>
    <property type="match status" value="3"/>
</dbReference>
<accession>A0A553NP77</accession>
<dbReference type="AlphaFoldDB" id="A0A553NP77"/>
<feature type="repeat" description="ANK" evidence="3">
    <location>
        <begin position="61"/>
        <end position="93"/>
    </location>
</feature>
<dbReference type="Gene3D" id="1.25.40.20">
    <property type="entry name" value="Ankyrin repeat-containing domain"/>
    <property type="match status" value="1"/>
</dbReference>
<evidence type="ECO:0000313" key="4">
    <source>
        <dbReference type="EMBL" id="TRY67200.1"/>
    </source>
</evidence>
<dbReference type="PANTHER" id="PTHR24171">
    <property type="entry name" value="ANKYRIN REPEAT DOMAIN-CONTAINING PROTEIN 39-RELATED"/>
    <property type="match status" value="1"/>
</dbReference>
<dbReference type="InterPro" id="IPR036770">
    <property type="entry name" value="Ankyrin_rpt-contain_sf"/>
</dbReference>
<protein>
    <submittedName>
        <fullName evidence="4">Uncharacterized protein</fullName>
    </submittedName>
</protein>
<name>A0A553NP77_TIGCA</name>
<dbReference type="InterPro" id="IPR002110">
    <property type="entry name" value="Ankyrin_rpt"/>
</dbReference>
<evidence type="ECO:0000256" key="2">
    <source>
        <dbReference type="ARBA" id="ARBA00023043"/>
    </source>
</evidence>
<evidence type="ECO:0000256" key="1">
    <source>
        <dbReference type="ARBA" id="ARBA00022737"/>
    </source>
</evidence>
<dbReference type="OMA" id="HKACASG"/>
<keyword evidence="5" id="KW-1185">Reference proteome</keyword>
<gene>
    <name evidence="4" type="ORF">TCAL_06442</name>
</gene>
<dbReference type="Proteomes" id="UP000318571">
    <property type="component" value="Chromosome 4"/>
</dbReference>
<comment type="caution">
    <text evidence="4">The sequence shown here is derived from an EMBL/GenBank/DDBJ whole genome shotgun (WGS) entry which is preliminary data.</text>
</comment>
<dbReference type="PROSITE" id="PS50088">
    <property type="entry name" value="ANK_REPEAT"/>
    <property type="match status" value="2"/>
</dbReference>
<sequence>MAKDDPQGCCQHVTAGSSTTQTLFEMEFERGIWMAAIENNLPKLNEMIVKDKSCVNARDSSDYTALHYAARAGFLEIMTALLDNGANPNAQTASGKVTPLHRAAYMGHIEAIKLLTRYEADPNLRDSDGKNALHKSCERNTKNAVECFHYLADNYPELRNAKDCKGNLPFLK</sequence>
<evidence type="ECO:0000313" key="5">
    <source>
        <dbReference type="Proteomes" id="UP000318571"/>
    </source>
</evidence>
<dbReference type="PROSITE" id="PS50297">
    <property type="entry name" value="ANK_REP_REGION"/>
    <property type="match status" value="2"/>
</dbReference>
<dbReference type="PANTHER" id="PTHR24171:SF9">
    <property type="entry name" value="ANKYRIN REPEAT DOMAIN-CONTAINING PROTEIN 39"/>
    <property type="match status" value="1"/>
</dbReference>
<keyword evidence="1" id="KW-0677">Repeat</keyword>
<reference evidence="4 5" key="1">
    <citation type="journal article" date="2018" name="Nat. Ecol. Evol.">
        <title>Genomic signatures of mitonuclear coevolution across populations of Tigriopus californicus.</title>
        <authorList>
            <person name="Barreto F.S."/>
            <person name="Watson E.T."/>
            <person name="Lima T.G."/>
            <person name="Willett C.S."/>
            <person name="Edmands S."/>
            <person name="Li W."/>
            <person name="Burton R.S."/>
        </authorList>
    </citation>
    <scope>NUCLEOTIDE SEQUENCE [LARGE SCALE GENOMIC DNA]</scope>
    <source>
        <strain evidence="4 5">San Diego</strain>
    </source>
</reference>
<keyword evidence="2 3" id="KW-0040">ANK repeat</keyword>
<dbReference type="Pfam" id="PF12796">
    <property type="entry name" value="Ank_2"/>
    <property type="match status" value="2"/>
</dbReference>
<proteinExistence type="predicted"/>
<dbReference type="SUPFAM" id="SSF48403">
    <property type="entry name" value="Ankyrin repeat"/>
    <property type="match status" value="1"/>
</dbReference>
<dbReference type="STRING" id="6832.A0A553NP77"/>
<evidence type="ECO:0000256" key="3">
    <source>
        <dbReference type="PROSITE-ProRule" id="PRU00023"/>
    </source>
</evidence>
<dbReference type="EMBL" id="VCGU01000011">
    <property type="protein sequence ID" value="TRY67200.1"/>
    <property type="molecule type" value="Genomic_DNA"/>
</dbReference>